<evidence type="ECO:0000313" key="1">
    <source>
        <dbReference type="EMBL" id="TWJ12812.1"/>
    </source>
</evidence>
<proteinExistence type="predicted"/>
<accession>A0A562V4Q7</accession>
<dbReference type="AlphaFoldDB" id="A0A562V4Q7"/>
<name>A0A562V4Q7_9ACTN</name>
<dbReference type="RefSeq" id="WP_158645643.1">
    <property type="nucleotide sequence ID" value="NZ_BAABIJ010000002.1"/>
</dbReference>
<sequence>MVEWVGYSASRVAQRRFLFPTFYDNRWTFDVGRYPYHGGEKVAVSFSKGGRHAEQPEGWTFLVDLSRRYLEPRLRDELLARVHRGETVTVGGSVEMNRDGISCVKPRFSLPWNAVSPPTLQNGLIVIARRGVAAPLVTVPLGHPNAVLIPDLYAALAR</sequence>
<comment type="caution">
    <text evidence="1">The sequence shown here is derived from an EMBL/GenBank/DDBJ whole genome shotgun (WGS) entry which is preliminary data.</text>
</comment>
<dbReference type="EMBL" id="VLLL01000006">
    <property type="protein sequence ID" value="TWJ12812.1"/>
    <property type="molecule type" value="Genomic_DNA"/>
</dbReference>
<gene>
    <name evidence="1" type="ORF">LX16_3578</name>
</gene>
<dbReference type="Proteomes" id="UP000321617">
    <property type="component" value="Unassembled WGS sequence"/>
</dbReference>
<keyword evidence="2" id="KW-1185">Reference proteome</keyword>
<organism evidence="1 2">
    <name type="scientific">Stackebrandtia albiflava</name>
    <dbReference type="NCBI Taxonomy" id="406432"/>
    <lineage>
        <taxon>Bacteria</taxon>
        <taxon>Bacillati</taxon>
        <taxon>Actinomycetota</taxon>
        <taxon>Actinomycetes</taxon>
        <taxon>Glycomycetales</taxon>
        <taxon>Glycomycetaceae</taxon>
        <taxon>Stackebrandtia</taxon>
    </lineage>
</organism>
<dbReference type="OrthoDB" id="3471314at2"/>
<reference evidence="1 2" key="1">
    <citation type="journal article" date="2013" name="Stand. Genomic Sci.">
        <title>Genomic Encyclopedia of Type Strains, Phase I: The one thousand microbial genomes (KMG-I) project.</title>
        <authorList>
            <person name="Kyrpides N.C."/>
            <person name="Woyke T."/>
            <person name="Eisen J.A."/>
            <person name="Garrity G."/>
            <person name="Lilburn T.G."/>
            <person name="Beck B.J."/>
            <person name="Whitman W.B."/>
            <person name="Hugenholtz P."/>
            <person name="Klenk H.P."/>
        </authorList>
    </citation>
    <scope>NUCLEOTIDE SEQUENCE [LARGE SCALE GENOMIC DNA]</scope>
    <source>
        <strain evidence="1 2">DSM 45044</strain>
    </source>
</reference>
<protein>
    <submittedName>
        <fullName evidence="1">Uncharacterized protein</fullName>
    </submittedName>
</protein>
<evidence type="ECO:0000313" key="2">
    <source>
        <dbReference type="Proteomes" id="UP000321617"/>
    </source>
</evidence>